<feature type="chain" id="PRO_5012149567" description="ER-bound oxygenase mpaB/mpaB'/Rubber oxygenase catalytic domain-containing protein" evidence="1">
    <location>
        <begin position="22"/>
        <end position="329"/>
    </location>
</feature>
<accession>A0A226D384</accession>
<dbReference type="PANTHER" id="PTHR37159:SF1">
    <property type="entry name" value="GH11867P"/>
    <property type="match status" value="1"/>
</dbReference>
<feature type="signal peptide" evidence="1">
    <location>
        <begin position="1"/>
        <end position="21"/>
    </location>
</feature>
<keyword evidence="3" id="KW-1185">Reference proteome</keyword>
<dbReference type="PANTHER" id="PTHR37159">
    <property type="entry name" value="GH11867P"/>
    <property type="match status" value="1"/>
</dbReference>
<dbReference type="AlphaFoldDB" id="A0A226D384"/>
<comment type="caution">
    <text evidence="2">The sequence shown here is derived from an EMBL/GenBank/DDBJ whole genome shotgun (WGS) entry which is preliminary data.</text>
</comment>
<sequence length="329" mass="37330">MKSTTAFACLSWTTFIFRTGAYLTPPCSKIPFQPGCTNNLSLVTPTLPACPFPFEEWVIAARAAPGNSTRPDGVIPPWFNRPLALRGQQVASEYRFPWYVATIFGALTELNMPDIRDPIMFNKKHTNGPDNAKRDMATLMQGLVWAKDYFYDMPIEGNSSYIDSIRNVAAIHANVEMRARARQASDGCIVSRNEYAYPILFPKEMAINACDADFWAINHFFAAIGYGLGIDEKYNIFLQPDLKSARIYYRKIHEQVIIPSLFNFDKQTKLMMDNILKGLSTLTSGILSPPFMMHRFLHNFLNQPAPRLQALMSPRELAFDRALDFAYKP</sequence>
<reference evidence="2 3" key="1">
    <citation type="submission" date="2015-12" db="EMBL/GenBank/DDBJ databases">
        <title>The genome of Folsomia candida.</title>
        <authorList>
            <person name="Faddeeva A."/>
            <person name="Derks M.F."/>
            <person name="Anvar Y."/>
            <person name="Smit S."/>
            <person name="Van Straalen N."/>
            <person name="Roelofs D."/>
        </authorList>
    </citation>
    <scope>NUCLEOTIDE SEQUENCE [LARGE SCALE GENOMIC DNA]</scope>
    <source>
        <strain evidence="2 3">VU population</strain>
        <tissue evidence="2">Whole body</tissue>
    </source>
</reference>
<protein>
    <recommendedName>
        <fullName evidence="4">ER-bound oxygenase mpaB/mpaB'/Rubber oxygenase catalytic domain-containing protein</fullName>
    </recommendedName>
</protein>
<keyword evidence="1" id="KW-0732">Signal</keyword>
<proteinExistence type="predicted"/>
<dbReference type="STRING" id="158441.A0A226D384"/>
<organism evidence="2 3">
    <name type="scientific">Folsomia candida</name>
    <name type="common">Springtail</name>
    <dbReference type="NCBI Taxonomy" id="158441"/>
    <lineage>
        <taxon>Eukaryota</taxon>
        <taxon>Metazoa</taxon>
        <taxon>Ecdysozoa</taxon>
        <taxon>Arthropoda</taxon>
        <taxon>Hexapoda</taxon>
        <taxon>Collembola</taxon>
        <taxon>Entomobryomorpha</taxon>
        <taxon>Isotomoidea</taxon>
        <taxon>Isotomidae</taxon>
        <taxon>Proisotominae</taxon>
        <taxon>Folsomia</taxon>
    </lineage>
</organism>
<gene>
    <name evidence="2" type="ORF">Fcan01_25723</name>
</gene>
<evidence type="ECO:0000256" key="1">
    <source>
        <dbReference type="SAM" id="SignalP"/>
    </source>
</evidence>
<evidence type="ECO:0000313" key="2">
    <source>
        <dbReference type="EMBL" id="OXA39510.1"/>
    </source>
</evidence>
<name>A0A226D384_FOLCA</name>
<dbReference type="EMBL" id="LNIX01000038">
    <property type="protein sequence ID" value="OXA39510.1"/>
    <property type="molecule type" value="Genomic_DNA"/>
</dbReference>
<evidence type="ECO:0008006" key="4">
    <source>
        <dbReference type="Google" id="ProtNLM"/>
    </source>
</evidence>
<evidence type="ECO:0000313" key="3">
    <source>
        <dbReference type="Proteomes" id="UP000198287"/>
    </source>
</evidence>
<dbReference type="Proteomes" id="UP000198287">
    <property type="component" value="Unassembled WGS sequence"/>
</dbReference>